<sequence>MGAGLLPGPISRAKPVQIDGWESDWTIGSEASGPYLRAWVARFGLLALRKSEAVYFIADTDSDGKPLSDGCTYRVSGGELPGFWWSVTLYDADGYLPSNQGGHLSFDSTDVTDGKSWSFDVATTKPSDPEQSWISNENAGTFDLTLRIYEPHDDFLGAPTERLTPPMVQRLTCRGNA</sequence>
<keyword evidence="3" id="KW-1185">Reference proteome</keyword>
<gene>
    <name evidence="2" type="ORF">TRM7615_00344</name>
</gene>
<feature type="domain" description="DUF1214" evidence="1">
    <location>
        <begin position="52"/>
        <end position="152"/>
    </location>
</feature>
<accession>A0A2R8C364</accession>
<reference evidence="3" key="1">
    <citation type="submission" date="2018-03" db="EMBL/GenBank/DDBJ databases">
        <authorList>
            <person name="Rodrigo-Torres L."/>
            <person name="Arahal R. D."/>
            <person name="Lucena T."/>
        </authorList>
    </citation>
    <scope>NUCLEOTIDE SEQUENCE [LARGE SCALE GENOMIC DNA]</scope>
    <source>
        <strain evidence="3">CECT 7615</strain>
    </source>
</reference>
<dbReference type="InterPro" id="IPR010621">
    <property type="entry name" value="DUF1214"/>
</dbReference>
<dbReference type="PANTHER" id="PTHR36509">
    <property type="entry name" value="BLL3101 PROTEIN"/>
    <property type="match status" value="1"/>
</dbReference>
<dbReference type="InterPro" id="IPR037049">
    <property type="entry name" value="DUF1214_C_sf"/>
</dbReference>
<name>A0A2R8C364_9RHOB</name>
<evidence type="ECO:0000259" key="1">
    <source>
        <dbReference type="Pfam" id="PF06742"/>
    </source>
</evidence>
<protein>
    <recommendedName>
        <fullName evidence="1">DUF1214 domain-containing protein</fullName>
    </recommendedName>
</protein>
<dbReference type="RefSeq" id="WP_165821340.1">
    <property type="nucleotide sequence ID" value="NZ_ONZG01000001.1"/>
</dbReference>
<dbReference type="AlphaFoldDB" id="A0A2R8C364"/>
<dbReference type="Proteomes" id="UP000244898">
    <property type="component" value="Unassembled WGS sequence"/>
</dbReference>
<dbReference type="PANTHER" id="PTHR36509:SF2">
    <property type="entry name" value="BLL3101 PROTEIN"/>
    <property type="match status" value="1"/>
</dbReference>
<evidence type="ECO:0000313" key="2">
    <source>
        <dbReference type="EMBL" id="SPJ26875.1"/>
    </source>
</evidence>
<organism evidence="2 3">
    <name type="scientific">Falsiruegeria mediterranea M17</name>
    <dbReference type="NCBI Taxonomy" id="1200281"/>
    <lineage>
        <taxon>Bacteria</taxon>
        <taxon>Pseudomonadati</taxon>
        <taxon>Pseudomonadota</taxon>
        <taxon>Alphaproteobacteria</taxon>
        <taxon>Rhodobacterales</taxon>
        <taxon>Roseobacteraceae</taxon>
        <taxon>Falsiruegeria</taxon>
    </lineage>
</organism>
<evidence type="ECO:0000313" key="3">
    <source>
        <dbReference type="Proteomes" id="UP000244898"/>
    </source>
</evidence>
<dbReference type="Gene3D" id="2.60.120.600">
    <property type="entry name" value="Domain of unknown function DUF1214, C-terminal domain"/>
    <property type="match status" value="1"/>
</dbReference>
<dbReference type="SUPFAM" id="SSF160935">
    <property type="entry name" value="VPA0735-like"/>
    <property type="match status" value="1"/>
</dbReference>
<proteinExistence type="predicted"/>
<dbReference type="Pfam" id="PF06742">
    <property type="entry name" value="DUF1214"/>
    <property type="match status" value="1"/>
</dbReference>
<dbReference type="EMBL" id="ONZG01000001">
    <property type="protein sequence ID" value="SPJ26875.1"/>
    <property type="molecule type" value="Genomic_DNA"/>
</dbReference>